<dbReference type="AlphaFoldDB" id="A0A0A9FL38"/>
<feature type="region of interest" description="Disordered" evidence="1">
    <location>
        <begin position="1"/>
        <end position="28"/>
    </location>
</feature>
<dbReference type="EMBL" id="GBRH01187045">
    <property type="protein sequence ID" value="JAE10851.1"/>
    <property type="molecule type" value="Transcribed_RNA"/>
</dbReference>
<proteinExistence type="predicted"/>
<feature type="compositionally biased region" description="Basic residues" evidence="1">
    <location>
        <begin position="19"/>
        <end position="28"/>
    </location>
</feature>
<organism evidence="2">
    <name type="scientific">Arundo donax</name>
    <name type="common">Giant reed</name>
    <name type="synonym">Donax arundinaceus</name>
    <dbReference type="NCBI Taxonomy" id="35708"/>
    <lineage>
        <taxon>Eukaryota</taxon>
        <taxon>Viridiplantae</taxon>
        <taxon>Streptophyta</taxon>
        <taxon>Embryophyta</taxon>
        <taxon>Tracheophyta</taxon>
        <taxon>Spermatophyta</taxon>
        <taxon>Magnoliopsida</taxon>
        <taxon>Liliopsida</taxon>
        <taxon>Poales</taxon>
        <taxon>Poaceae</taxon>
        <taxon>PACMAD clade</taxon>
        <taxon>Arundinoideae</taxon>
        <taxon>Arundineae</taxon>
        <taxon>Arundo</taxon>
    </lineage>
</organism>
<accession>A0A0A9FL38</accession>
<reference evidence="2" key="1">
    <citation type="submission" date="2014-09" db="EMBL/GenBank/DDBJ databases">
        <authorList>
            <person name="Magalhaes I.L.F."/>
            <person name="Oliveira U."/>
            <person name="Santos F.R."/>
            <person name="Vidigal T.H.D.A."/>
            <person name="Brescovit A.D."/>
            <person name="Santos A.J."/>
        </authorList>
    </citation>
    <scope>NUCLEOTIDE SEQUENCE</scope>
    <source>
        <tissue evidence="2">Shoot tissue taken approximately 20 cm above the soil surface</tissue>
    </source>
</reference>
<reference evidence="2" key="2">
    <citation type="journal article" date="2015" name="Data Brief">
        <title>Shoot transcriptome of the giant reed, Arundo donax.</title>
        <authorList>
            <person name="Barrero R.A."/>
            <person name="Guerrero F.D."/>
            <person name="Moolhuijzen P."/>
            <person name="Goolsby J.A."/>
            <person name="Tidwell J."/>
            <person name="Bellgard S.E."/>
            <person name="Bellgard M.I."/>
        </authorList>
    </citation>
    <scope>NUCLEOTIDE SEQUENCE</scope>
    <source>
        <tissue evidence="2">Shoot tissue taken approximately 20 cm above the soil surface</tissue>
    </source>
</reference>
<sequence length="28" mass="3107">MSKQANGVLARVGMESLLKKSRNGMRED</sequence>
<protein>
    <submittedName>
        <fullName evidence="2">Uncharacterized protein</fullName>
    </submittedName>
</protein>
<name>A0A0A9FL38_ARUDO</name>
<evidence type="ECO:0000313" key="2">
    <source>
        <dbReference type="EMBL" id="JAE10851.1"/>
    </source>
</evidence>
<evidence type="ECO:0000256" key="1">
    <source>
        <dbReference type="SAM" id="MobiDB-lite"/>
    </source>
</evidence>